<comment type="similarity">
    <text evidence="9">Belongs to the DHHC palmitoyltransferase family. PFA5 subfamily.</text>
</comment>
<gene>
    <name evidence="14" type="ORF">VTL71DRAFT_6623</name>
</gene>
<evidence type="ECO:0000256" key="1">
    <source>
        <dbReference type="ARBA" id="ARBA00004141"/>
    </source>
</evidence>
<evidence type="ECO:0000256" key="10">
    <source>
        <dbReference type="ARBA" id="ARBA00048048"/>
    </source>
</evidence>
<protein>
    <recommendedName>
        <fullName evidence="11">Palmitoyltransferase</fullName>
        <ecNumber evidence="11">2.3.1.225</ecNumber>
    </recommendedName>
</protein>
<feature type="region of interest" description="Disordered" evidence="12">
    <location>
        <begin position="98"/>
        <end position="146"/>
    </location>
</feature>
<evidence type="ECO:0000256" key="2">
    <source>
        <dbReference type="ARBA" id="ARBA00022679"/>
    </source>
</evidence>
<dbReference type="InterPro" id="IPR039859">
    <property type="entry name" value="PFA4/ZDH16/20/ERF2-like"/>
</dbReference>
<feature type="transmembrane region" description="Helical" evidence="11">
    <location>
        <begin position="25"/>
        <end position="52"/>
    </location>
</feature>
<evidence type="ECO:0000256" key="5">
    <source>
        <dbReference type="ARBA" id="ARBA00023136"/>
    </source>
</evidence>
<keyword evidence="5 11" id="KW-0472">Membrane</keyword>
<evidence type="ECO:0000256" key="9">
    <source>
        <dbReference type="ARBA" id="ARBA00038298"/>
    </source>
</evidence>
<comment type="catalytic activity">
    <reaction evidence="10 11">
        <text>L-cysteinyl-[protein] + hexadecanoyl-CoA = S-hexadecanoyl-L-cysteinyl-[protein] + CoA</text>
        <dbReference type="Rhea" id="RHEA:36683"/>
        <dbReference type="Rhea" id="RHEA-COMP:10131"/>
        <dbReference type="Rhea" id="RHEA-COMP:11032"/>
        <dbReference type="ChEBI" id="CHEBI:29950"/>
        <dbReference type="ChEBI" id="CHEBI:57287"/>
        <dbReference type="ChEBI" id="CHEBI:57379"/>
        <dbReference type="ChEBI" id="CHEBI:74151"/>
        <dbReference type="EC" id="2.3.1.225"/>
    </reaction>
</comment>
<feature type="region of interest" description="Disordered" evidence="12">
    <location>
        <begin position="502"/>
        <end position="566"/>
    </location>
</feature>
<dbReference type="PANTHER" id="PTHR22883:SF23">
    <property type="entry name" value="PALMITOYLTRANSFERASE ZDHHC6"/>
    <property type="match status" value="1"/>
</dbReference>
<evidence type="ECO:0000256" key="6">
    <source>
        <dbReference type="ARBA" id="ARBA00023139"/>
    </source>
</evidence>
<evidence type="ECO:0000256" key="11">
    <source>
        <dbReference type="RuleBase" id="RU079119"/>
    </source>
</evidence>
<evidence type="ECO:0000256" key="7">
    <source>
        <dbReference type="ARBA" id="ARBA00023288"/>
    </source>
</evidence>
<dbReference type="Proteomes" id="UP001595075">
    <property type="component" value="Unassembled WGS sequence"/>
</dbReference>
<dbReference type="EC" id="2.3.1.225" evidence="11"/>
<dbReference type="Pfam" id="PF01529">
    <property type="entry name" value="DHHC"/>
    <property type="match status" value="1"/>
</dbReference>
<comment type="caution">
    <text evidence="14">The sequence shown here is derived from an EMBL/GenBank/DDBJ whole genome shotgun (WGS) entry which is preliminary data.</text>
</comment>
<keyword evidence="6" id="KW-0564">Palmitate</keyword>
<evidence type="ECO:0000313" key="15">
    <source>
        <dbReference type="Proteomes" id="UP001595075"/>
    </source>
</evidence>
<evidence type="ECO:0000256" key="4">
    <source>
        <dbReference type="ARBA" id="ARBA00022989"/>
    </source>
</evidence>
<dbReference type="InterPro" id="IPR001594">
    <property type="entry name" value="Palmitoyltrfase_DHHC"/>
</dbReference>
<dbReference type="EMBL" id="JAZHXI010000017">
    <property type="protein sequence ID" value="KAL2062357.1"/>
    <property type="molecule type" value="Genomic_DNA"/>
</dbReference>
<feature type="compositionally biased region" description="Polar residues" evidence="12">
    <location>
        <begin position="353"/>
        <end position="364"/>
    </location>
</feature>
<dbReference type="PANTHER" id="PTHR22883">
    <property type="entry name" value="ZINC FINGER DHHC DOMAIN CONTAINING PROTEIN"/>
    <property type="match status" value="1"/>
</dbReference>
<feature type="compositionally biased region" description="Polar residues" evidence="12">
    <location>
        <begin position="124"/>
        <end position="136"/>
    </location>
</feature>
<feature type="compositionally biased region" description="Basic and acidic residues" evidence="12">
    <location>
        <begin position="502"/>
        <end position="513"/>
    </location>
</feature>
<keyword evidence="7" id="KW-0449">Lipoprotein</keyword>
<name>A0ABR4BYE6_9HELO</name>
<feature type="transmembrane region" description="Helical" evidence="11">
    <location>
        <begin position="59"/>
        <end position="86"/>
    </location>
</feature>
<keyword evidence="4 11" id="KW-1133">Transmembrane helix</keyword>
<reference evidence="14 15" key="1">
    <citation type="journal article" date="2024" name="Commun. Biol.">
        <title>Comparative genomic analysis of thermophilic fungi reveals convergent evolutionary adaptations and gene losses.</title>
        <authorList>
            <person name="Steindorff A.S."/>
            <person name="Aguilar-Pontes M.V."/>
            <person name="Robinson A.J."/>
            <person name="Andreopoulos B."/>
            <person name="LaButti K."/>
            <person name="Kuo A."/>
            <person name="Mondo S."/>
            <person name="Riley R."/>
            <person name="Otillar R."/>
            <person name="Haridas S."/>
            <person name="Lipzen A."/>
            <person name="Grimwood J."/>
            <person name="Schmutz J."/>
            <person name="Clum A."/>
            <person name="Reid I.D."/>
            <person name="Moisan M.C."/>
            <person name="Butler G."/>
            <person name="Nguyen T.T.M."/>
            <person name="Dewar K."/>
            <person name="Conant G."/>
            <person name="Drula E."/>
            <person name="Henrissat B."/>
            <person name="Hansel C."/>
            <person name="Singer S."/>
            <person name="Hutchinson M.I."/>
            <person name="de Vries R.P."/>
            <person name="Natvig D.O."/>
            <person name="Powell A.J."/>
            <person name="Tsang A."/>
            <person name="Grigoriev I.V."/>
        </authorList>
    </citation>
    <scope>NUCLEOTIDE SEQUENCE [LARGE SCALE GENOMIC DNA]</scope>
    <source>
        <strain evidence="14 15">CBS 494.80</strain>
    </source>
</reference>
<feature type="compositionally biased region" description="Polar residues" evidence="12">
    <location>
        <begin position="387"/>
        <end position="416"/>
    </location>
</feature>
<evidence type="ECO:0000256" key="3">
    <source>
        <dbReference type="ARBA" id="ARBA00022692"/>
    </source>
</evidence>
<feature type="compositionally biased region" description="Basic and acidic residues" evidence="12">
    <location>
        <begin position="521"/>
        <end position="545"/>
    </location>
</feature>
<accession>A0ABR4BYE6</accession>
<evidence type="ECO:0000259" key="13">
    <source>
        <dbReference type="Pfam" id="PF01529"/>
    </source>
</evidence>
<feature type="transmembrane region" description="Helical" evidence="11">
    <location>
        <begin position="210"/>
        <end position="234"/>
    </location>
</feature>
<keyword evidence="3 11" id="KW-0812">Transmembrane</keyword>
<feature type="region of interest" description="Disordered" evidence="12">
    <location>
        <begin position="339"/>
        <end position="425"/>
    </location>
</feature>
<evidence type="ECO:0000256" key="12">
    <source>
        <dbReference type="SAM" id="MobiDB-lite"/>
    </source>
</evidence>
<keyword evidence="2 11" id="KW-0808">Transferase</keyword>
<sequence>MAFQTKDPGKAQRMNIAVNIWTARIIPIILAGIVGYAIYVLVVVLCVHYLLIKHNDSSAAIAILAVHFTLFLLMAASFFRLLYITILDPPLVPLGPNANRASKSRSKDGKEGSASSDIGGGEYNSGQNSRGTSSKTVVPEEDPDSPGLELFYTKDVFICELDGKPKWCSHCANWKPDRAHHCSANGRCVKKMDHFCPWVGGPVGENNMKFFIQFTSYTALYCLHLLVVMAIYVARQRSSPDENVNAQLAVILGLASFFFMFTAGMAGSSINDALWNLTQVEHLVAKTRIHTLAVIKPPHDKLLQIDPEKVSQPPYAEITYPLGAGIPGYSREPGVPAIKSNSHAGQWRPNPTVPSLDSASQLPSNADPLNPPTAIRSSDAPAAFPTEPSTQLHMSNPVSQEVPTQTFDPSQARNNAGGNGQISKRDLQATRTFAILSMPDVNQNPWDLGSAYLNVKSLMGNRIIDWFLPIRRSPCCDHESTESQFPVGPYVEEIRRIAGFVEDHTVGGHESGRSKNLSDSSRSDGDTTIGHIDDTPNKEDVEMRRIKGSGQRSTEMAESATHRDGR</sequence>
<keyword evidence="8 11" id="KW-0012">Acyltransferase</keyword>
<dbReference type="PROSITE" id="PS50216">
    <property type="entry name" value="DHHC"/>
    <property type="match status" value="1"/>
</dbReference>
<keyword evidence="15" id="KW-1185">Reference proteome</keyword>
<organism evidence="14 15">
    <name type="scientific">Oculimacula yallundae</name>
    <dbReference type="NCBI Taxonomy" id="86028"/>
    <lineage>
        <taxon>Eukaryota</taxon>
        <taxon>Fungi</taxon>
        <taxon>Dikarya</taxon>
        <taxon>Ascomycota</taxon>
        <taxon>Pezizomycotina</taxon>
        <taxon>Leotiomycetes</taxon>
        <taxon>Helotiales</taxon>
        <taxon>Ploettnerulaceae</taxon>
        <taxon>Oculimacula</taxon>
    </lineage>
</organism>
<feature type="domain" description="Palmitoyltransferase DHHC" evidence="13">
    <location>
        <begin position="164"/>
        <end position="283"/>
    </location>
</feature>
<feature type="transmembrane region" description="Helical" evidence="11">
    <location>
        <begin position="246"/>
        <end position="266"/>
    </location>
</feature>
<evidence type="ECO:0000313" key="14">
    <source>
        <dbReference type="EMBL" id="KAL2062357.1"/>
    </source>
</evidence>
<comment type="subcellular location">
    <subcellularLocation>
        <location evidence="1">Membrane</location>
        <topology evidence="1">Multi-pass membrane protein</topology>
    </subcellularLocation>
</comment>
<proteinExistence type="inferred from homology"/>
<evidence type="ECO:0000256" key="8">
    <source>
        <dbReference type="ARBA" id="ARBA00023315"/>
    </source>
</evidence>
<comment type="domain">
    <text evidence="11">The DHHC domain is required for palmitoyltransferase activity.</text>
</comment>